<sequence>MGNLGRGQKICPKAPVSNVHSRLPLRCNSVISDIQVSIGPEPRSRVRTHNRRIAADLRAESFVIVPPLPYFQIMLSARFRLGFE</sequence>
<proteinExistence type="predicted"/>
<evidence type="ECO:0000313" key="2">
    <source>
        <dbReference type="Proteomes" id="UP000735302"/>
    </source>
</evidence>
<name>A0AAV3YZV2_9GAST</name>
<reference evidence="1 2" key="1">
    <citation type="journal article" date="2021" name="Elife">
        <title>Chloroplast acquisition without the gene transfer in kleptoplastic sea slugs, Plakobranchus ocellatus.</title>
        <authorList>
            <person name="Maeda T."/>
            <person name="Takahashi S."/>
            <person name="Yoshida T."/>
            <person name="Shimamura S."/>
            <person name="Takaki Y."/>
            <person name="Nagai Y."/>
            <person name="Toyoda A."/>
            <person name="Suzuki Y."/>
            <person name="Arimoto A."/>
            <person name="Ishii H."/>
            <person name="Satoh N."/>
            <person name="Nishiyama T."/>
            <person name="Hasebe M."/>
            <person name="Maruyama T."/>
            <person name="Minagawa J."/>
            <person name="Obokata J."/>
            <person name="Shigenobu S."/>
        </authorList>
    </citation>
    <scope>NUCLEOTIDE SEQUENCE [LARGE SCALE GENOMIC DNA]</scope>
</reference>
<keyword evidence="2" id="KW-1185">Reference proteome</keyword>
<protein>
    <submittedName>
        <fullName evidence="1">Uncharacterized protein</fullName>
    </submittedName>
</protein>
<dbReference type="Proteomes" id="UP000735302">
    <property type="component" value="Unassembled WGS sequence"/>
</dbReference>
<dbReference type="AlphaFoldDB" id="A0AAV3YZV2"/>
<dbReference type="EMBL" id="BLXT01001819">
    <property type="protein sequence ID" value="GFN87897.1"/>
    <property type="molecule type" value="Genomic_DNA"/>
</dbReference>
<comment type="caution">
    <text evidence="1">The sequence shown here is derived from an EMBL/GenBank/DDBJ whole genome shotgun (WGS) entry which is preliminary data.</text>
</comment>
<evidence type="ECO:0000313" key="1">
    <source>
        <dbReference type="EMBL" id="GFN87897.1"/>
    </source>
</evidence>
<gene>
    <name evidence="1" type="ORF">PoB_001440300</name>
</gene>
<organism evidence="1 2">
    <name type="scientific">Plakobranchus ocellatus</name>
    <dbReference type="NCBI Taxonomy" id="259542"/>
    <lineage>
        <taxon>Eukaryota</taxon>
        <taxon>Metazoa</taxon>
        <taxon>Spiralia</taxon>
        <taxon>Lophotrochozoa</taxon>
        <taxon>Mollusca</taxon>
        <taxon>Gastropoda</taxon>
        <taxon>Heterobranchia</taxon>
        <taxon>Euthyneura</taxon>
        <taxon>Panpulmonata</taxon>
        <taxon>Sacoglossa</taxon>
        <taxon>Placobranchoidea</taxon>
        <taxon>Plakobranchidae</taxon>
        <taxon>Plakobranchus</taxon>
    </lineage>
</organism>
<accession>A0AAV3YZV2</accession>